<comment type="caution">
    <text evidence="2">The sequence shown here is derived from an EMBL/GenBank/DDBJ whole genome shotgun (WGS) entry which is preliminary data.</text>
</comment>
<feature type="compositionally biased region" description="Acidic residues" evidence="1">
    <location>
        <begin position="46"/>
        <end position="72"/>
    </location>
</feature>
<sequence length="127" mass="14645">MEPLLQQSIARPWATKSWPSVPVADARSAWPLQEDEEMRDENAEGTTDEDAEGEVDEEAQVMSDEDAEGVLNEDVEGVLDKEEGSFEDVLREMKEIVELHKQYDLWEFFEVREEPCFWLLGQGNVRL</sequence>
<organism evidence="2 3">
    <name type="scientific">Trametes pubescens</name>
    <name type="common">White-rot fungus</name>
    <dbReference type="NCBI Taxonomy" id="154538"/>
    <lineage>
        <taxon>Eukaryota</taxon>
        <taxon>Fungi</taxon>
        <taxon>Dikarya</taxon>
        <taxon>Basidiomycota</taxon>
        <taxon>Agaricomycotina</taxon>
        <taxon>Agaricomycetes</taxon>
        <taxon>Polyporales</taxon>
        <taxon>Polyporaceae</taxon>
        <taxon>Trametes</taxon>
    </lineage>
</organism>
<dbReference type="Proteomes" id="UP000184267">
    <property type="component" value="Unassembled WGS sequence"/>
</dbReference>
<evidence type="ECO:0000313" key="2">
    <source>
        <dbReference type="EMBL" id="OJT02954.1"/>
    </source>
</evidence>
<dbReference type="EMBL" id="MNAD01001640">
    <property type="protein sequence ID" value="OJT02954.1"/>
    <property type="molecule type" value="Genomic_DNA"/>
</dbReference>
<proteinExistence type="predicted"/>
<gene>
    <name evidence="2" type="ORF">TRAPUB_6493</name>
</gene>
<accession>A0A1M2V5U8</accession>
<evidence type="ECO:0000313" key="3">
    <source>
        <dbReference type="Proteomes" id="UP000184267"/>
    </source>
</evidence>
<protein>
    <submittedName>
        <fullName evidence="2">Uncharacterized protein</fullName>
    </submittedName>
</protein>
<name>A0A1M2V5U8_TRAPU</name>
<evidence type="ECO:0000256" key="1">
    <source>
        <dbReference type="SAM" id="MobiDB-lite"/>
    </source>
</evidence>
<reference evidence="2 3" key="1">
    <citation type="submission" date="2016-10" db="EMBL/GenBank/DDBJ databases">
        <title>Genome sequence of the basidiomycete white-rot fungus Trametes pubescens.</title>
        <authorList>
            <person name="Makela M.R."/>
            <person name="Granchi Z."/>
            <person name="Peng M."/>
            <person name="De Vries R.P."/>
            <person name="Grigoriev I."/>
            <person name="Riley R."/>
            <person name="Hilden K."/>
        </authorList>
    </citation>
    <scope>NUCLEOTIDE SEQUENCE [LARGE SCALE GENOMIC DNA]</scope>
    <source>
        <strain evidence="2 3">FBCC735</strain>
    </source>
</reference>
<dbReference type="AlphaFoldDB" id="A0A1M2V5U8"/>
<feature type="region of interest" description="Disordered" evidence="1">
    <location>
        <begin position="16"/>
        <end position="72"/>
    </location>
</feature>
<keyword evidence="3" id="KW-1185">Reference proteome</keyword>